<organism evidence="1 2">
    <name type="scientific">Antarcticibacterium arcticum</name>
    <dbReference type="NCBI Taxonomy" id="2585771"/>
    <lineage>
        <taxon>Bacteria</taxon>
        <taxon>Pseudomonadati</taxon>
        <taxon>Bacteroidota</taxon>
        <taxon>Flavobacteriia</taxon>
        <taxon>Flavobacteriales</taxon>
        <taxon>Flavobacteriaceae</taxon>
        <taxon>Antarcticibacterium</taxon>
    </lineage>
</organism>
<gene>
    <name evidence="1" type="ORF">FK178_01980</name>
</gene>
<protein>
    <recommendedName>
        <fullName evidence="3">DUF3221 domain-containing protein</fullName>
    </recommendedName>
</protein>
<dbReference type="Proteomes" id="UP000321954">
    <property type="component" value="Chromosome"/>
</dbReference>
<evidence type="ECO:0008006" key="3">
    <source>
        <dbReference type="Google" id="ProtNLM"/>
    </source>
</evidence>
<proteinExistence type="predicted"/>
<dbReference type="PROSITE" id="PS51257">
    <property type="entry name" value="PROKAR_LIPOPROTEIN"/>
    <property type="match status" value="1"/>
</dbReference>
<sequence length="103" mass="11560">MKLNLSAILLVIAFLFVSCGEKTDIVESGTYRGIVDKVEASKTEIYVKTSDNKTLELYFTDNTSLTRNGERVEFSNLEEGQQVEVDVEKTGKRLDPIAVRILD</sequence>
<evidence type="ECO:0000313" key="2">
    <source>
        <dbReference type="Proteomes" id="UP000321954"/>
    </source>
</evidence>
<dbReference type="EMBL" id="CP042476">
    <property type="protein sequence ID" value="QED36557.1"/>
    <property type="molecule type" value="Genomic_DNA"/>
</dbReference>
<dbReference type="AlphaFoldDB" id="A0A5B8YIA0"/>
<name>A0A5B8YIA0_9FLAO</name>
<accession>A0A5B8YIA0</accession>
<dbReference type="OrthoDB" id="839085at2"/>
<dbReference type="KEGG" id="anp:FK178_01980"/>
<evidence type="ECO:0000313" key="1">
    <source>
        <dbReference type="EMBL" id="QED36557.1"/>
    </source>
</evidence>
<keyword evidence="2" id="KW-1185">Reference proteome</keyword>
<dbReference type="RefSeq" id="WP_146830483.1">
    <property type="nucleotide sequence ID" value="NZ_CP042476.1"/>
</dbReference>
<reference evidence="1 2" key="1">
    <citation type="submission" date="2019-08" db="EMBL/GenBank/DDBJ databases">
        <title>Antarcticibacterium arcticum sp. nov., a bacterium isolated from marine sediment of the Canadian Beaufort Sea.</title>
        <authorList>
            <person name="Lee Y.M."/>
            <person name="Baek K."/>
            <person name="Lee D.-H."/>
            <person name="Shin S.C."/>
            <person name="Jin Y.K."/>
            <person name="Park Y."/>
        </authorList>
    </citation>
    <scope>NUCLEOTIDE SEQUENCE [LARGE SCALE GENOMIC DNA]</scope>
    <source>
        <strain evidence="1 2">PAMC 28998</strain>
    </source>
</reference>